<keyword evidence="1" id="KW-0067">ATP-binding</keyword>
<reference evidence="1" key="1">
    <citation type="submission" date="2020-01" db="EMBL/GenBank/DDBJ databases">
        <authorList>
            <person name="Meier V. D."/>
            <person name="Meier V D."/>
        </authorList>
    </citation>
    <scope>NUCLEOTIDE SEQUENCE</scope>
    <source>
        <strain evidence="1">HLG_WM_MAG_06</strain>
    </source>
</reference>
<dbReference type="SUPFAM" id="SSF52540">
    <property type="entry name" value="P-loop containing nucleoside triphosphate hydrolases"/>
    <property type="match status" value="1"/>
</dbReference>
<gene>
    <name evidence="1" type="ORF">HELGO_WM79341</name>
</gene>
<protein>
    <submittedName>
        <fullName evidence="1">ATP-binding protein</fullName>
    </submittedName>
</protein>
<accession>A0A6S6S357</accession>
<dbReference type="AlphaFoldDB" id="A0A6S6S357"/>
<organism evidence="1">
    <name type="scientific">uncultured Sulfurovum sp</name>
    <dbReference type="NCBI Taxonomy" id="269237"/>
    <lineage>
        <taxon>Bacteria</taxon>
        <taxon>Pseudomonadati</taxon>
        <taxon>Campylobacterota</taxon>
        <taxon>Epsilonproteobacteria</taxon>
        <taxon>Campylobacterales</taxon>
        <taxon>Sulfurovaceae</taxon>
        <taxon>Sulfurovum</taxon>
        <taxon>environmental samples</taxon>
    </lineage>
</organism>
<dbReference type="Gene3D" id="3.40.50.300">
    <property type="entry name" value="P-loop containing nucleotide triphosphate hydrolases"/>
    <property type="match status" value="1"/>
</dbReference>
<sequence length="153" mass="17749">MNLILGRYLDEPEICLHPAWQEKYIKFLTHTFRDYKGCHFLIATHSPQITSKLESENCYVMSMDDGKLISASTLNNKSIDFQLAHVFKSPGFKNEYLTRELIYLITLISEGKGQKELYSPKITEILELKDVIDDDDPVKELIKMVESVRKEMS</sequence>
<keyword evidence="1" id="KW-0547">Nucleotide-binding</keyword>
<dbReference type="InterPro" id="IPR027417">
    <property type="entry name" value="P-loop_NTPase"/>
</dbReference>
<name>A0A6S6S357_9BACT</name>
<proteinExistence type="predicted"/>
<dbReference type="EMBL" id="CACVAP010000025">
    <property type="protein sequence ID" value="CAA6799732.1"/>
    <property type="molecule type" value="Genomic_DNA"/>
</dbReference>
<dbReference type="GO" id="GO:0005524">
    <property type="term" value="F:ATP binding"/>
    <property type="evidence" value="ECO:0007669"/>
    <property type="project" value="UniProtKB-KW"/>
</dbReference>
<evidence type="ECO:0000313" key="1">
    <source>
        <dbReference type="EMBL" id="CAA6799732.1"/>
    </source>
</evidence>